<sequence length="719" mass="78652">MQDTEKCEGRGETCRQRRCSRQTSRRFLATCAPSRGCMRRPVKHGFPLSPTSPSHIRPCPSSSAVVVGNYSRLVCEIRFVRSMGYYLIQIYIPASLIVVISWVSFWLHRNATPARVSLGVTTVLTMTTLMSSTNAALPKISYVKSIDIYLGTCFVMVFASLLEYATVGYLGKRIAMRKARCQQLAKLAEEHRQKRANAASAGEAGSEPLLASPEVPVVKTVQPGSAVVWVVMRTGFLSHVMAPAHRDGLPMATCFSTSLGNYSRLVCEIRFVRSMGYYLIQMYIPAGLIVVTSWVSFWLHRNASPARVALGVTTVLTMTTLMSSTNAALPKISYVKSIDVYLGTCFVMVFAALLEYATVGYLGKRITMKKTAKQQLAKLAQEHASRNAPPPPSEPEPEPAMVSPELPVAKMVPLPTVKGNYSRLVCEIRFARSMGYYLIQIYIPAGLIVVISWVSFWLHRNASPARVALGVTTVLTMTTLMSSTNAALPKISYVKSIDVYLGTCFVMVFTALLEYATVGYLGKRITMRKTRCQQLAKLAEQHRQRCAAASSNEPSSEPLLASPEVSIVKTVGSCQVCPAAVASQGQPREAPPTGFTMGRRGADQCCPGLQGSCQVCPAAVASQTQQQAPPPGIPMEVRLKMVDPKGFSKSSTLENTVNGAPDIEAAFCKNPNKLFGVSPSDIDKYSRVVFPVCFVCFNLMYWIIYLHISDVLPDDVGDD</sequence>
<proteinExistence type="predicted"/>
<name>A0ACB8CXH6_DERSI</name>
<evidence type="ECO:0000313" key="2">
    <source>
        <dbReference type="Proteomes" id="UP000821865"/>
    </source>
</evidence>
<comment type="caution">
    <text evidence="1">The sequence shown here is derived from an EMBL/GenBank/DDBJ whole genome shotgun (WGS) entry which is preliminary data.</text>
</comment>
<reference evidence="1" key="1">
    <citation type="submission" date="2020-05" db="EMBL/GenBank/DDBJ databases">
        <title>Large-scale comparative analyses of tick genomes elucidate their genetic diversity and vector capacities.</title>
        <authorList>
            <person name="Jia N."/>
            <person name="Wang J."/>
            <person name="Shi W."/>
            <person name="Du L."/>
            <person name="Sun Y."/>
            <person name="Zhan W."/>
            <person name="Jiang J."/>
            <person name="Wang Q."/>
            <person name="Zhang B."/>
            <person name="Ji P."/>
            <person name="Sakyi L.B."/>
            <person name="Cui X."/>
            <person name="Yuan T."/>
            <person name="Jiang B."/>
            <person name="Yang W."/>
            <person name="Lam T.T.-Y."/>
            <person name="Chang Q."/>
            <person name="Ding S."/>
            <person name="Wang X."/>
            <person name="Zhu J."/>
            <person name="Ruan X."/>
            <person name="Zhao L."/>
            <person name="Wei J."/>
            <person name="Que T."/>
            <person name="Du C."/>
            <person name="Cheng J."/>
            <person name="Dai P."/>
            <person name="Han X."/>
            <person name="Huang E."/>
            <person name="Gao Y."/>
            <person name="Liu J."/>
            <person name="Shao H."/>
            <person name="Ye R."/>
            <person name="Li L."/>
            <person name="Wei W."/>
            <person name="Wang X."/>
            <person name="Wang C."/>
            <person name="Yang T."/>
            <person name="Huo Q."/>
            <person name="Li W."/>
            <person name="Guo W."/>
            <person name="Chen H."/>
            <person name="Zhou L."/>
            <person name="Ni X."/>
            <person name="Tian J."/>
            <person name="Zhou Y."/>
            <person name="Sheng Y."/>
            <person name="Liu T."/>
            <person name="Pan Y."/>
            <person name="Xia L."/>
            <person name="Li J."/>
            <person name="Zhao F."/>
            <person name="Cao W."/>
        </authorList>
    </citation>
    <scope>NUCLEOTIDE SEQUENCE</scope>
    <source>
        <strain evidence="1">Dsil-2018</strain>
    </source>
</reference>
<evidence type="ECO:0000313" key="1">
    <source>
        <dbReference type="EMBL" id="KAH7953928.1"/>
    </source>
</evidence>
<keyword evidence="2" id="KW-1185">Reference proteome</keyword>
<accession>A0ACB8CXH6</accession>
<dbReference type="Proteomes" id="UP000821865">
    <property type="component" value="Chromosome 4"/>
</dbReference>
<protein>
    <submittedName>
        <fullName evidence="1">Uncharacterized protein</fullName>
    </submittedName>
</protein>
<gene>
    <name evidence="1" type="ORF">HPB49_014171</name>
</gene>
<dbReference type="EMBL" id="CM023473">
    <property type="protein sequence ID" value="KAH7953928.1"/>
    <property type="molecule type" value="Genomic_DNA"/>
</dbReference>
<organism evidence="1 2">
    <name type="scientific">Dermacentor silvarum</name>
    <name type="common">Tick</name>
    <dbReference type="NCBI Taxonomy" id="543639"/>
    <lineage>
        <taxon>Eukaryota</taxon>
        <taxon>Metazoa</taxon>
        <taxon>Ecdysozoa</taxon>
        <taxon>Arthropoda</taxon>
        <taxon>Chelicerata</taxon>
        <taxon>Arachnida</taxon>
        <taxon>Acari</taxon>
        <taxon>Parasitiformes</taxon>
        <taxon>Ixodida</taxon>
        <taxon>Ixodoidea</taxon>
        <taxon>Ixodidae</taxon>
        <taxon>Rhipicephalinae</taxon>
        <taxon>Dermacentor</taxon>
    </lineage>
</organism>